<feature type="compositionally biased region" description="Polar residues" evidence="1">
    <location>
        <begin position="162"/>
        <end position="200"/>
    </location>
</feature>
<dbReference type="AlphaFoldDB" id="A0AAW0WU35"/>
<gene>
    <name evidence="3" type="ORF">OTU49_005529</name>
</gene>
<dbReference type="EMBL" id="JARKIK010000048">
    <property type="protein sequence ID" value="KAK8735157.1"/>
    <property type="molecule type" value="Genomic_DNA"/>
</dbReference>
<comment type="caution">
    <text evidence="3">The sequence shown here is derived from an EMBL/GenBank/DDBJ whole genome shotgun (WGS) entry which is preliminary data.</text>
</comment>
<feature type="transmembrane region" description="Helical" evidence="2">
    <location>
        <begin position="97"/>
        <end position="119"/>
    </location>
</feature>
<reference evidence="3 4" key="1">
    <citation type="journal article" date="2024" name="BMC Genomics">
        <title>Genome assembly of redclaw crayfish (Cherax quadricarinatus) provides insights into its immune adaptation and hypoxia tolerance.</title>
        <authorList>
            <person name="Liu Z."/>
            <person name="Zheng J."/>
            <person name="Li H."/>
            <person name="Fang K."/>
            <person name="Wang S."/>
            <person name="He J."/>
            <person name="Zhou D."/>
            <person name="Weng S."/>
            <person name="Chi M."/>
            <person name="Gu Z."/>
            <person name="He J."/>
            <person name="Li F."/>
            <person name="Wang M."/>
        </authorList>
    </citation>
    <scope>NUCLEOTIDE SEQUENCE [LARGE SCALE GENOMIC DNA]</scope>
    <source>
        <strain evidence="3">ZL_2023a</strain>
    </source>
</reference>
<evidence type="ECO:0000313" key="4">
    <source>
        <dbReference type="Proteomes" id="UP001445076"/>
    </source>
</evidence>
<feature type="region of interest" description="Disordered" evidence="1">
    <location>
        <begin position="138"/>
        <end position="266"/>
    </location>
</feature>
<keyword evidence="2" id="KW-0472">Membrane</keyword>
<protein>
    <submittedName>
        <fullName evidence="3">Uncharacterized protein</fullName>
    </submittedName>
</protein>
<proteinExistence type="predicted"/>
<dbReference type="Proteomes" id="UP001445076">
    <property type="component" value="Unassembled WGS sequence"/>
</dbReference>
<organism evidence="3 4">
    <name type="scientific">Cherax quadricarinatus</name>
    <name type="common">Australian red claw crayfish</name>
    <dbReference type="NCBI Taxonomy" id="27406"/>
    <lineage>
        <taxon>Eukaryota</taxon>
        <taxon>Metazoa</taxon>
        <taxon>Ecdysozoa</taxon>
        <taxon>Arthropoda</taxon>
        <taxon>Crustacea</taxon>
        <taxon>Multicrustacea</taxon>
        <taxon>Malacostraca</taxon>
        <taxon>Eumalacostraca</taxon>
        <taxon>Eucarida</taxon>
        <taxon>Decapoda</taxon>
        <taxon>Pleocyemata</taxon>
        <taxon>Astacidea</taxon>
        <taxon>Parastacoidea</taxon>
        <taxon>Parastacidae</taxon>
        <taxon>Cherax</taxon>
    </lineage>
</organism>
<keyword evidence="2" id="KW-0812">Transmembrane</keyword>
<feature type="transmembrane region" description="Helical" evidence="2">
    <location>
        <begin position="44"/>
        <end position="77"/>
    </location>
</feature>
<accession>A0AAW0WU35</accession>
<evidence type="ECO:0000256" key="1">
    <source>
        <dbReference type="SAM" id="MobiDB-lite"/>
    </source>
</evidence>
<evidence type="ECO:0000313" key="3">
    <source>
        <dbReference type="EMBL" id="KAK8735157.1"/>
    </source>
</evidence>
<name>A0AAW0WU35_CHEQU</name>
<sequence length="266" mass="29024">MFRNDYRATPGTVVVVAPTRRHGYARHTSPACVRRSPSAFLRQSFQICGITLGSPMVICLGGFGVFFMLSGTMTLAVSMRKPHFWADFEQSVNRGQVVGSVFLTVGVLLIIAFFAVRVYERRNCKNFLNHNVNNRGRVINLPSSQPPTYPGQTDTFPGHPTTYPSQLATNPSQPSAYPSQPTSYPRQPSAYPSQPTTYPSQPAAFSCHPTAYPSTPQAAADPSNLLIDYRPEVVSGKSGLPESAIPQEYQPPPAYAPDSSPPPYSP</sequence>
<keyword evidence="2" id="KW-1133">Transmembrane helix</keyword>
<evidence type="ECO:0000256" key="2">
    <source>
        <dbReference type="SAM" id="Phobius"/>
    </source>
</evidence>
<feature type="compositionally biased region" description="Pro residues" evidence="1">
    <location>
        <begin position="249"/>
        <end position="266"/>
    </location>
</feature>
<keyword evidence="4" id="KW-1185">Reference proteome</keyword>